<keyword evidence="1" id="KW-0732">Signal</keyword>
<evidence type="ECO:0000256" key="1">
    <source>
        <dbReference type="SAM" id="SignalP"/>
    </source>
</evidence>
<name>A0AA36GUS9_CYLNA</name>
<feature type="signal peptide" evidence="1">
    <location>
        <begin position="1"/>
        <end position="16"/>
    </location>
</feature>
<gene>
    <name evidence="2" type="ORF">CYNAS_LOCUS10570</name>
</gene>
<accession>A0AA36GUS9</accession>
<sequence>MGRLVFLLFVKLQSFAVTGIVDEMLIKTSKLKAQANFLAMSTRCGRVRSVFDYPPKSRHRPRSNLTASSYYTLGLKLFKRLPTNNEYYCDKWVVTVSFKLYRLRMEPAVIKIHFALSIASQNDLQA</sequence>
<comment type="caution">
    <text evidence="2">The sequence shown here is derived from an EMBL/GenBank/DDBJ whole genome shotgun (WGS) entry which is preliminary data.</text>
</comment>
<keyword evidence="3" id="KW-1185">Reference proteome</keyword>
<proteinExistence type="predicted"/>
<evidence type="ECO:0000313" key="2">
    <source>
        <dbReference type="EMBL" id="CAJ0598587.1"/>
    </source>
</evidence>
<organism evidence="2 3">
    <name type="scientific">Cylicocyclus nassatus</name>
    <name type="common">Nematode worm</name>
    <dbReference type="NCBI Taxonomy" id="53992"/>
    <lineage>
        <taxon>Eukaryota</taxon>
        <taxon>Metazoa</taxon>
        <taxon>Ecdysozoa</taxon>
        <taxon>Nematoda</taxon>
        <taxon>Chromadorea</taxon>
        <taxon>Rhabditida</taxon>
        <taxon>Rhabditina</taxon>
        <taxon>Rhabditomorpha</taxon>
        <taxon>Strongyloidea</taxon>
        <taxon>Strongylidae</taxon>
        <taxon>Cylicocyclus</taxon>
    </lineage>
</organism>
<dbReference type="EMBL" id="CATQJL010000223">
    <property type="protein sequence ID" value="CAJ0598587.1"/>
    <property type="molecule type" value="Genomic_DNA"/>
</dbReference>
<evidence type="ECO:0000313" key="3">
    <source>
        <dbReference type="Proteomes" id="UP001176961"/>
    </source>
</evidence>
<dbReference type="Proteomes" id="UP001176961">
    <property type="component" value="Unassembled WGS sequence"/>
</dbReference>
<feature type="chain" id="PRO_5041227480" description="Secreted protein" evidence="1">
    <location>
        <begin position="17"/>
        <end position="126"/>
    </location>
</feature>
<protein>
    <recommendedName>
        <fullName evidence="4">Secreted protein</fullName>
    </recommendedName>
</protein>
<reference evidence="2" key="1">
    <citation type="submission" date="2023-07" db="EMBL/GenBank/DDBJ databases">
        <authorList>
            <consortium name="CYATHOMIX"/>
        </authorList>
    </citation>
    <scope>NUCLEOTIDE SEQUENCE</scope>
    <source>
        <strain evidence="2">N/A</strain>
    </source>
</reference>
<dbReference type="AlphaFoldDB" id="A0AA36GUS9"/>
<evidence type="ECO:0008006" key="4">
    <source>
        <dbReference type="Google" id="ProtNLM"/>
    </source>
</evidence>